<evidence type="ECO:0000256" key="10">
    <source>
        <dbReference type="ARBA" id="ARBA00023157"/>
    </source>
</evidence>
<dbReference type="EMBL" id="JAAYQL010000073">
    <property type="protein sequence ID" value="NLK33541.1"/>
    <property type="molecule type" value="Genomic_DNA"/>
</dbReference>
<reference evidence="16 18" key="1">
    <citation type="journal article" date="2016" name="Int. J. Syst. Evol. Microbiol.">
        <title>Methanosarcina flavescens sp. nov., a methanogenic archaeon isolated from a full-scale anaerobic digester.</title>
        <authorList>
            <person name="Kern T."/>
            <person name="Fischer M.A."/>
            <person name="Deppenmeier U."/>
            <person name="Schmitz R.A."/>
            <person name="Rother M."/>
        </authorList>
    </citation>
    <scope>NUCLEOTIDE SEQUENCE [LARGE SCALE GENOMIC DNA]</scope>
    <source>
        <strain evidence="16 18">E03.2</strain>
    </source>
</reference>
<dbReference type="SUPFAM" id="SSF57802">
    <property type="entry name" value="Rubredoxin-like"/>
    <property type="match status" value="1"/>
</dbReference>
<evidence type="ECO:0000256" key="9">
    <source>
        <dbReference type="ARBA" id="ARBA00023014"/>
    </source>
</evidence>
<reference evidence="17 19" key="3">
    <citation type="journal article" date="2020" name="Biotechnol. Biofuels">
        <title>New insights from the biogas microbiome by comprehensive genome-resolved metagenomics of nearly 1600 species originating from multiple anaerobic digesters.</title>
        <authorList>
            <person name="Campanaro S."/>
            <person name="Treu L."/>
            <person name="Rodriguez-R L.M."/>
            <person name="Kovalovszki A."/>
            <person name="Ziels R.M."/>
            <person name="Maus I."/>
            <person name="Zhu X."/>
            <person name="Kougias P.G."/>
            <person name="Basile A."/>
            <person name="Luo G."/>
            <person name="Schluter A."/>
            <person name="Konstantinidis K.T."/>
            <person name="Angelidaki I."/>
        </authorList>
    </citation>
    <scope>NUCLEOTIDE SEQUENCE [LARGE SCALE GENOMIC DNA]</scope>
    <source>
        <strain evidence="17">AS22ysBPME_46</strain>
    </source>
</reference>
<keyword evidence="8" id="KW-0408">Iron</keyword>
<dbReference type="PANTHER" id="PTHR35113">
    <property type="entry name" value="FERREDOXIN-THIOREDOXIN REDUCTASE CATALYTIC CHAIN, CHLOROPLASTIC"/>
    <property type="match status" value="1"/>
</dbReference>
<dbReference type="InterPro" id="IPR036644">
    <property type="entry name" value="FTR_bsu_sf"/>
</dbReference>
<evidence type="ECO:0000259" key="15">
    <source>
        <dbReference type="PROSITE" id="PS50903"/>
    </source>
</evidence>
<evidence type="ECO:0000256" key="1">
    <source>
        <dbReference type="ARBA" id="ARBA00001966"/>
    </source>
</evidence>
<dbReference type="Proteomes" id="UP000053087">
    <property type="component" value="Chromosome"/>
</dbReference>
<evidence type="ECO:0000256" key="7">
    <source>
        <dbReference type="ARBA" id="ARBA00023002"/>
    </source>
</evidence>
<dbReference type="SUPFAM" id="SSF57662">
    <property type="entry name" value="Ferredoxin thioredoxin reductase (FTR), catalytic beta chain"/>
    <property type="match status" value="1"/>
</dbReference>
<evidence type="ECO:0000256" key="2">
    <source>
        <dbReference type="ARBA" id="ARBA00003945"/>
    </source>
</evidence>
<dbReference type="AlphaFoldDB" id="A0A660HUU9"/>
<dbReference type="GO" id="GO:0051539">
    <property type="term" value="F:4 iron, 4 sulfur cluster binding"/>
    <property type="evidence" value="ECO:0007669"/>
    <property type="project" value="UniProtKB-KW"/>
</dbReference>
<comment type="similarity">
    <text evidence="3">Belongs to the ferredoxin thioredoxin reductase beta subunit family.</text>
</comment>
<keyword evidence="9" id="KW-0411">Iron-sulfur</keyword>
<dbReference type="Pfam" id="PF21349">
    <property type="entry name" value="RUBY_RBDX"/>
    <property type="match status" value="1"/>
</dbReference>
<organism evidence="16 18">
    <name type="scientific">Methanosarcina flavescens</name>
    <dbReference type="NCBI Taxonomy" id="1715806"/>
    <lineage>
        <taxon>Archaea</taxon>
        <taxon>Methanobacteriati</taxon>
        <taxon>Methanobacteriota</taxon>
        <taxon>Stenosarchaea group</taxon>
        <taxon>Methanomicrobia</taxon>
        <taxon>Methanosarcinales</taxon>
        <taxon>Methanosarcinaceae</taxon>
        <taxon>Methanosarcina</taxon>
    </lineage>
</organism>
<evidence type="ECO:0000256" key="12">
    <source>
        <dbReference type="ARBA" id="ARBA00030295"/>
    </source>
</evidence>
<evidence type="ECO:0000313" key="19">
    <source>
        <dbReference type="Proteomes" id="UP000585579"/>
    </source>
</evidence>
<comment type="function">
    <text evidence="2">Catalytic subunit of the ferredoxin-thioredoxin reductase (FTR), which catalyzes the two-electron reduction of thioredoxins by the electrons provided by reduced ferredoxin.</text>
</comment>
<dbReference type="Gene3D" id="3.90.460.10">
    <property type="entry name" value="Ferredoxin thioredoxin reductase catalytic beta subunit"/>
    <property type="match status" value="1"/>
</dbReference>
<dbReference type="Gene3D" id="2.20.28.10">
    <property type="match status" value="1"/>
</dbReference>
<evidence type="ECO:0000256" key="11">
    <source>
        <dbReference type="ARBA" id="ARBA00026011"/>
    </source>
</evidence>
<dbReference type="GO" id="GO:0005506">
    <property type="term" value="F:iron ion binding"/>
    <property type="evidence" value="ECO:0007669"/>
    <property type="project" value="InterPro"/>
</dbReference>
<evidence type="ECO:0000256" key="6">
    <source>
        <dbReference type="ARBA" id="ARBA00022723"/>
    </source>
</evidence>
<dbReference type="EMBL" id="CP032683">
    <property type="protein sequence ID" value="AYK15906.1"/>
    <property type="molecule type" value="Genomic_DNA"/>
</dbReference>
<dbReference type="PANTHER" id="PTHR35113:SF1">
    <property type="entry name" value="FERREDOXIN-THIOREDOXIN REDUCTASE CATALYTIC CHAIN, CHLOROPLASTIC"/>
    <property type="match status" value="1"/>
</dbReference>
<evidence type="ECO:0000256" key="8">
    <source>
        <dbReference type="ARBA" id="ARBA00023004"/>
    </source>
</evidence>
<comment type="subunit">
    <text evidence="11">Heterodimer of subunit A (variable subunit) and subunit B (catalytic subunit). Heterodimeric FTR forms a complex with ferredoxin and thioredoxin.</text>
</comment>
<keyword evidence="10" id="KW-1015">Disulfide bond</keyword>
<dbReference type="PROSITE" id="PS50903">
    <property type="entry name" value="RUBREDOXIN_LIKE"/>
    <property type="match status" value="1"/>
</dbReference>
<dbReference type="CDD" id="cd00729">
    <property type="entry name" value="rubredoxin_SM"/>
    <property type="match status" value="1"/>
</dbReference>
<dbReference type="InterPro" id="IPR024934">
    <property type="entry name" value="Rubredoxin-like_dom"/>
</dbReference>
<feature type="domain" description="Rubredoxin-like" evidence="15">
    <location>
        <begin position="147"/>
        <end position="181"/>
    </location>
</feature>
<keyword evidence="7" id="KW-0560">Oxidoreductase</keyword>
<proteinExistence type="inferred from homology"/>
<dbReference type="GO" id="GO:0016730">
    <property type="term" value="F:oxidoreductase activity, acting on iron-sulfur proteins as donors"/>
    <property type="evidence" value="ECO:0007669"/>
    <property type="project" value="InterPro"/>
</dbReference>
<gene>
    <name evidence="16" type="ORF">AOB57_012530</name>
    <name evidence="17" type="ORF">GX302_12175</name>
</gene>
<evidence type="ECO:0000256" key="14">
    <source>
        <dbReference type="SAM" id="MobiDB-lite"/>
    </source>
</evidence>
<keyword evidence="5" id="KW-0004">4Fe-4S</keyword>
<accession>A0A660HUU9</accession>
<feature type="region of interest" description="Disordered" evidence="14">
    <location>
        <begin position="107"/>
        <end position="129"/>
    </location>
</feature>
<dbReference type="EC" id="1.8.7.2" evidence="4"/>
<name>A0A660HUU9_9EURY</name>
<dbReference type="InterPro" id="IPR004209">
    <property type="entry name" value="FTR_bsu"/>
</dbReference>
<dbReference type="InterPro" id="IPR048574">
    <property type="entry name" value="RUBY_RBDX"/>
</dbReference>
<evidence type="ECO:0000256" key="3">
    <source>
        <dbReference type="ARBA" id="ARBA00007941"/>
    </source>
</evidence>
<keyword evidence="6" id="KW-0479">Metal-binding</keyword>
<evidence type="ECO:0000313" key="18">
    <source>
        <dbReference type="Proteomes" id="UP000053087"/>
    </source>
</evidence>
<dbReference type="Proteomes" id="UP000585579">
    <property type="component" value="Unassembled WGS sequence"/>
</dbReference>
<evidence type="ECO:0000313" key="16">
    <source>
        <dbReference type="EMBL" id="AYK15906.1"/>
    </source>
</evidence>
<evidence type="ECO:0000313" key="17">
    <source>
        <dbReference type="EMBL" id="NLK33541.1"/>
    </source>
</evidence>
<protein>
    <recommendedName>
        <fullName evidence="4">ferredoxin:thioredoxin reductase</fullName>
        <ecNumber evidence="4">1.8.7.2</ecNumber>
    </recommendedName>
    <alternativeName>
        <fullName evidence="12">Ferredoxin-thioredoxin reductase subunit B</fullName>
    </alternativeName>
</protein>
<dbReference type="KEGG" id="mfz:AOB57_012530"/>
<reference evidence="16" key="2">
    <citation type="submission" date="2018-10" db="EMBL/GenBank/DDBJ databases">
        <authorList>
            <person name="Fischer M.A."/>
            <person name="Kern T."/>
            <person name="Deppenmeier U."/>
            <person name="Schmitz R.A."/>
            <person name="Rother M."/>
        </authorList>
    </citation>
    <scope>NUCLEOTIDE SEQUENCE</scope>
    <source>
        <strain evidence="16">E03.2</strain>
    </source>
</reference>
<comment type="catalytic activity">
    <reaction evidence="13">
        <text>[thioredoxin]-disulfide + 2 reduced [2Fe-2S]-[ferredoxin] + 2 H(+) = [thioredoxin]-dithiol + 2 oxidized [2Fe-2S]-[ferredoxin]</text>
        <dbReference type="Rhea" id="RHEA:42336"/>
        <dbReference type="Rhea" id="RHEA-COMP:10000"/>
        <dbReference type="Rhea" id="RHEA-COMP:10001"/>
        <dbReference type="Rhea" id="RHEA-COMP:10698"/>
        <dbReference type="Rhea" id="RHEA-COMP:10700"/>
        <dbReference type="ChEBI" id="CHEBI:15378"/>
        <dbReference type="ChEBI" id="CHEBI:29950"/>
        <dbReference type="ChEBI" id="CHEBI:33737"/>
        <dbReference type="ChEBI" id="CHEBI:33738"/>
        <dbReference type="ChEBI" id="CHEBI:50058"/>
        <dbReference type="EC" id="1.8.7.2"/>
    </reaction>
</comment>
<dbReference type="Pfam" id="PF02943">
    <property type="entry name" value="FeThRed_B"/>
    <property type="match status" value="1"/>
</dbReference>
<sequence length="182" mass="21426">MKKEEAAEEGITDELVDKVYRRLNNQVEASGYHLNPDVEFTKDLVWGLLLNERRYGYWSCPCRLSANNLEEDLDIVCPCYYRDPDLNDYGACYCALYVSDEVIRGERSMEPVPERRPPKEQRDIEREEEKKRAEMMENMEFTGKLSKPVWRCKVCGYLSAMDEPPGVCPICKARKERFERFM</sequence>
<evidence type="ECO:0000256" key="13">
    <source>
        <dbReference type="ARBA" id="ARBA00048150"/>
    </source>
</evidence>
<keyword evidence="18" id="KW-1185">Reference proteome</keyword>
<evidence type="ECO:0000256" key="5">
    <source>
        <dbReference type="ARBA" id="ARBA00022485"/>
    </source>
</evidence>
<comment type="cofactor">
    <cofactor evidence="1">
        <name>[4Fe-4S] cluster</name>
        <dbReference type="ChEBI" id="CHEBI:49883"/>
    </cofactor>
</comment>
<evidence type="ECO:0000256" key="4">
    <source>
        <dbReference type="ARBA" id="ARBA00012358"/>
    </source>
</evidence>